<organism evidence="3 4">
    <name type="scientific">Lacinutrix gracilariae</name>
    <dbReference type="NCBI Taxonomy" id="1747198"/>
    <lineage>
        <taxon>Bacteria</taxon>
        <taxon>Pseudomonadati</taxon>
        <taxon>Bacteroidota</taxon>
        <taxon>Flavobacteriia</taxon>
        <taxon>Flavobacteriales</taxon>
        <taxon>Flavobacteriaceae</taxon>
        <taxon>Lacinutrix</taxon>
    </lineage>
</organism>
<dbReference type="PANTHER" id="PTHR36435:SF1">
    <property type="entry name" value="CAAX AMINO TERMINAL PROTEASE FAMILY PROTEIN"/>
    <property type="match status" value="1"/>
</dbReference>
<dbReference type="EMBL" id="JBHULM010000007">
    <property type="protein sequence ID" value="MFD2541687.1"/>
    <property type="molecule type" value="Genomic_DNA"/>
</dbReference>
<feature type="transmembrane region" description="Helical" evidence="1">
    <location>
        <begin position="111"/>
        <end position="131"/>
    </location>
</feature>
<protein>
    <submittedName>
        <fullName evidence="3">CPBP family intramembrane glutamic endopeptidase</fullName>
        <ecNumber evidence="3">3.4.-.-</ecNumber>
    </submittedName>
</protein>
<dbReference type="InterPro" id="IPR003675">
    <property type="entry name" value="Rce1/LyrA-like_dom"/>
</dbReference>
<keyword evidence="3" id="KW-0378">Hydrolase</keyword>
<evidence type="ECO:0000259" key="2">
    <source>
        <dbReference type="Pfam" id="PF02517"/>
    </source>
</evidence>
<keyword evidence="4" id="KW-1185">Reference proteome</keyword>
<feature type="transmembrane region" description="Helical" evidence="1">
    <location>
        <begin position="234"/>
        <end position="252"/>
    </location>
</feature>
<dbReference type="Proteomes" id="UP001597467">
    <property type="component" value="Unassembled WGS sequence"/>
</dbReference>
<evidence type="ECO:0000256" key="1">
    <source>
        <dbReference type="SAM" id="Phobius"/>
    </source>
</evidence>
<dbReference type="InterPro" id="IPR052710">
    <property type="entry name" value="CAAX_protease"/>
</dbReference>
<proteinExistence type="predicted"/>
<dbReference type="Pfam" id="PF02517">
    <property type="entry name" value="Rce1-like"/>
    <property type="match status" value="1"/>
</dbReference>
<evidence type="ECO:0000313" key="4">
    <source>
        <dbReference type="Proteomes" id="UP001597467"/>
    </source>
</evidence>
<name>A0ABW5JY53_9FLAO</name>
<feature type="transmembrane region" description="Helical" evidence="1">
    <location>
        <begin position="16"/>
        <end position="41"/>
    </location>
</feature>
<accession>A0ABW5JY53</accession>
<feature type="transmembrane region" description="Helical" evidence="1">
    <location>
        <begin position="143"/>
        <end position="163"/>
    </location>
</feature>
<feature type="transmembrane region" description="Helical" evidence="1">
    <location>
        <begin position="184"/>
        <end position="201"/>
    </location>
</feature>
<dbReference type="EC" id="3.4.-.-" evidence="3"/>
<dbReference type="GO" id="GO:0016787">
    <property type="term" value="F:hydrolase activity"/>
    <property type="evidence" value="ECO:0007669"/>
    <property type="project" value="UniProtKB-KW"/>
</dbReference>
<keyword evidence="1" id="KW-0812">Transmembrane</keyword>
<feature type="transmembrane region" description="Helical" evidence="1">
    <location>
        <begin position="272"/>
        <end position="293"/>
    </location>
</feature>
<keyword evidence="1" id="KW-0472">Membrane</keyword>
<evidence type="ECO:0000313" key="3">
    <source>
        <dbReference type="EMBL" id="MFD2541687.1"/>
    </source>
</evidence>
<reference evidence="4" key="1">
    <citation type="journal article" date="2019" name="Int. J. Syst. Evol. Microbiol.">
        <title>The Global Catalogue of Microorganisms (GCM) 10K type strain sequencing project: providing services to taxonomists for standard genome sequencing and annotation.</title>
        <authorList>
            <consortium name="The Broad Institute Genomics Platform"/>
            <consortium name="The Broad Institute Genome Sequencing Center for Infectious Disease"/>
            <person name="Wu L."/>
            <person name="Ma J."/>
        </authorList>
    </citation>
    <scope>NUCLEOTIDE SEQUENCE [LARGE SCALE GENOMIC DNA]</scope>
    <source>
        <strain evidence="4">KCTC 42808</strain>
    </source>
</reference>
<feature type="domain" description="CAAX prenyl protease 2/Lysostaphin resistance protein A-like" evidence="2">
    <location>
        <begin position="149"/>
        <end position="245"/>
    </location>
</feature>
<keyword evidence="1" id="KW-1133">Transmembrane helix</keyword>
<sequence>MYIEQAFKSLHEWWRYLVGFVIIFIIWQLIGSIPLVGGILYSIGLEGIQNNDIPTDVTEMADVLGNNLFLFLMLLSFAIGLLGVFFNAKVIHQQSITKLTTAREKIDWSRFWFVFILWGTLSSSFVLIDYFMEPESYVWNFDLIPFLTLAVIAIILIPLQTSMEEYLFRGYLMQGLGVITKTRWFPLVFTSVVFGLMHLANPEVEQLGYAIMVYYIGTGFFLGIITLMDDGLELALGFHAANNLFTALLVTADWTAFQTDSLFKDVSEPTSAGFIDVFMPVFVVFPIILYVLAKKYKWTNWNEKLFGKVIEPIKEDYKIID</sequence>
<dbReference type="PANTHER" id="PTHR36435">
    <property type="entry name" value="SLR1288 PROTEIN"/>
    <property type="match status" value="1"/>
</dbReference>
<comment type="caution">
    <text evidence="3">The sequence shown here is derived from an EMBL/GenBank/DDBJ whole genome shotgun (WGS) entry which is preliminary data.</text>
</comment>
<gene>
    <name evidence="3" type="ORF">ACFSSB_05085</name>
</gene>
<feature type="transmembrane region" description="Helical" evidence="1">
    <location>
        <begin position="68"/>
        <end position="90"/>
    </location>
</feature>
<dbReference type="RefSeq" id="WP_379901654.1">
    <property type="nucleotide sequence ID" value="NZ_JBHULM010000007.1"/>
</dbReference>
<feature type="transmembrane region" description="Helical" evidence="1">
    <location>
        <begin position="207"/>
        <end position="227"/>
    </location>
</feature>